<name>A0ABR6ZLU4_9BURK</name>
<evidence type="ECO:0000313" key="2">
    <source>
        <dbReference type="Proteomes" id="UP000650424"/>
    </source>
</evidence>
<organism evidence="1 2">
    <name type="scientific">Undibacterium hunanense</name>
    <dbReference type="NCBI Taxonomy" id="2762292"/>
    <lineage>
        <taxon>Bacteria</taxon>
        <taxon>Pseudomonadati</taxon>
        <taxon>Pseudomonadota</taxon>
        <taxon>Betaproteobacteria</taxon>
        <taxon>Burkholderiales</taxon>
        <taxon>Oxalobacteraceae</taxon>
        <taxon>Undibacterium</taxon>
    </lineage>
</organism>
<accession>A0ABR6ZLU4</accession>
<sequence>MDPSLRWDDVNTFLAVLNIPPLQFGPCLKTIIPAQNPCQLVGCAVRTAFIRLNKLGAHGAPYKLARRSAYMTLAQMDPSLRWDDVNIFSCCFKHPIRQCDPYPQSRHSSAGWNPVAFDAYVYFYYTGKTLANP</sequence>
<reference evidence="1 2" key="1">
    <citation type="submission" date="2020-08" db="EMBL/GenBank/DDBJ databases">
        <title>Novel species isolated from subtropical streams in China.</title>
        <authorList>
            <person name="Lu H."/>
        </authorList>
    </citation>
    <scope>NUCLEOTIDE SEQUENCE [LARGE SCALE GENOMIC DNA]</scope>
    <source>
        <strain evidence="1 2">CY18W</strain>
    </source>
</reference>
<comment type="caution">
    <text evidence="1">The sequence shown here is derived from an EMBL/GenBank/DDBJ whole genome shotgun (WGS) entry which is preliminary data.</text>
</comment>
<dbReference type="Proteomes" id="UP000650424">
    <property type="component" value="Unassembled WGS sequence"/>
</dbReference>
<dbReference type="RefSeq" id="WP_186946003.1">
    <property type="nucleotide sequence ID" value="NZ_JACOGF010000002.1"/>
</dbReference>
<gene>
    <name evidence="1" type="ORF">H8L32_04695</name>
</gene>
<proteinExistence type="predicted"/>
<keyword evidence="2" id="KW-1185">Reference proteome</keyword>
<protein>
    <submittedName>
        <fullName evidence="1">Uncharacterized protein</fullName>
    </submittedName>
</protein>
<dbReference type="EMBL" id="JACOGF010000002">
    <property type="protein sequence ID" value="MBC3916764.1"/>
    <property type="molecule type" value="Genomic_DNA"/>
</dbReference>
<evidence type="ECO:0000313" key="1">
    <source>
        <dbReference type="EMBL" id="MBC3916764.1"/>
    </source>
</evidence>